<dbReference type="AlphaFoldDB" id="A0A919F1Q7"/>
<keyword evidence="5" id="KW-1185">Reference proteome</keyword>
<sequence length="168" mass="17825">MEKRSSTAGVPTAPRMSEDPAQLVPELAEVSAALFRATGNGSVPRSTIGLVQLRAGQIVGSTYLTVLHTGFLRKAGEPEERITSVASWWDSPYFTAAERAALALVEAVLQPSPGGERVSDELYARAAAHYGGKALATLMFVIGQVGFFIPVALVAKPVPGRSFSEPWN</sequence>
<dbReference type="Pfam" id="PF02627">
    <property type="entry name" value="CMD"/>
    <property type="match status" value="1"/>
</dbReference>
<feature type="transmembrane region" description="Helical" evidence="2">
    <location>
        <begin position="134"/>
        <end position="155"/>
    </location>
</feature>
<evidence type="ECO:0000256" key="1">
    <source>
        <dbReference type="SAM" id="MobiDB-lite"/>
    </source>
</evidence>
<evidence type="ECO:0000313" key="4">
    <source>
        <dbReference type="EMBL" id="GHG68565.1"/>
    </source>
</evidence>
<reference evidence="5" key="1">
    <citation type="journal article" date="2019" name="Int. J. Syst. Evol. Microbiol.">
        <title>The Global Catalogue of Microorganisms (GCM) 10K type strain sequencing project: providing services to taxonomists for standard genome sequencing and annotation.</title>
        <authorList>
            <consortium name="The Broad Institute Genomics Platform"/>
            <consortium name="The Broad Institute Genome Sequencing Center for Infectious Disease"/>
            <person name="Wu L."/>
            <person name="Ma J."/>
        </authorList>
    </citation>
    <scope>NUCLEOTIDE SEQUENCE [LARGE SCALE GENOMIC DNA]</scope>
    <source>
        <strain evidence="5">JCM 4253</strain>
    </source>
</reference>
<dbReference type="Gene3D" id="1.20.1290.10">
    <property type="entry name" value="AhpD-like"/>
    <property type="match status" value="1"/>
</dbReference>
<dbReference type="PANTHER" id="PTHR34846:SF10">
    <property type="entry name" value="CYTOPLASMIC PROTEIN"/>
    <property type="match status" value="1"/>
</dbReference>
<dbReference type="InterPro" id="IPR003779">
    <property type="entry name" value="CMD-like"/>
</dbReference>
<keyword evidence="2" id="KW-0812">Transmembrane</keyword>
<dbReference type="PANTHER" id="PTHR34846">
    <property type="entry name" value="4-CARBOXYMUCONOLACTONE DECARBOXYLASE FAMILY PROTEIN (AFU_ORTHOLOGUE AFUA_6G11590)"/>
    <property type="match status" value="1"/>
</dbReference>
<name>A0A919F1Q7_9ACTN</name>
<keyword evidence="2" id="KW-0472">Membrane</keyword>
<evidence type="ECO:0000256" key="2">
    <source>
        <dbReference type="SAM" id="Phobius"/>
    </source>
</evidence>
<dbReference type="EMBL" id="BNBF01000024">
    <property type="protein sequence ID" value="GHG68565.1"/>
    <property type="molecule type" value="Genomic_DNA"/>
</dbReference>
<protein>
    <recommendedName>
        <fullName evidence="3">Carboxymuconolactone decarboxylase-like domain-containing protein</fullName>
    </recommendedName>
</protein>
<dbReference type="GO" id="GO:0051920">
    <property type="term" value="F:peroxiredoxin activity"/>
    <property type="evidence" value="ECO:0007669"/>
    <property type="project" value="InterPro"/>
</dbReference>
<accession>A0A919F1Q7</accession>
<comment type="caution">
    <text evidence="4">The sequence shown here is derived from an EMBL/GenBank/DDBJ whole genome shotgun (WGS) entry which is preliminary data.</text>
</comment>
<feature type="region of interest" description="Disordered" evidence="1">
    <location>
        <begin position="1"/>
        <end position="21"/>
    </location>
</feature>
<dbReference type="SUPFAM" id="SSF69118">
    <property type="entry name" value="AhpD-like"/>
    <property type="match status" value="1"/>
</dbReference>
<proteinExistence type="predicted"/>
<dbReference type="Proteomes" id="UP000619355">
    <property type="component" value="Unassembled WGS sequence"/>
</dbReference>
<dbReference type="InterPro" id="IPR029032">
    <property type="entry name" value="AhpD-like"/>
</dbReference>
<dbReference type="RefSeq" id="WP_189985467.1">
    <property type="nucleotide sequence ID" value="NZ_BNBF01000024.1"/>
</dbReference>
<organism evidence="4 5">
    <name type="scientific">Streptomyces capoamus</name>
    <dbReference type="NCBI Taxonomy" id="68183"/>
    <lineage>
        <taxon>Bacteria</taxon>
        <taxon>Bacillati</taxon>
        <taxon>Actinomycetota</taxon>
        <taxon>Actinomycetes</taxon>
        <taxon>Kitasatosporales</taxon>
        <taxon>Streptomycetaceae</taxon>
        <taxon>Streptomyces</taxon>
    </lineage>
</organism>
<keyword evidence="2" id="KW-1133">Transmembrane helix</keyword>
<feature type="domain" description="Carboxymuconolactone decarboxylase-like" evidence="3">
    <location>
        <begin position="28"/>
        <end position="106"/>
    </location>
</feature>
<evidence type="ECO:0000259" key="3">
    <source>
        <dbReference type="Pfam" id="PF02627"/>
    </source>
</evidence>
<gene>
    <name evidence="4" type="ORF">GCM10018980_62140</name>
</gene>
<evidence type="ECO:0000313" key="5">
    <source>
        <dbReference type="Proteomes" id="UP000619355"/>
    </source>
</evidence>